<dbReference type="RefSeq" id="WP_345370454.1">
    <property type="nucleotide sequence ID" value="NZ_BAABKD010000009.1"/>
</dbReference>
<proteinExistence type="predicted"/>
<accession>A0ABP9M254</accession>
<evidence type="ECO:0000259" key="2">
    <source>
        <dbReference type="Pfam" id="PF13660"/>
    </source>
</evidence>
<evidence type="ECO:0000259" key="1">
    <source>
        <dbReference type="Pfam" id="PF05161"/>
    </source>
</evidence>
<dbReference type="Pfam" id="PF05161">
    <property type="entry name" value="MOFRL"/>
    <property type="match status" value="1"/>
</dbReference>
<protein>
    <submittedName>
        <fullName evidence="3">Glycerate kinase</fullName>
    </submittedName>
</protein>
<organism evidence="3 4">
    <name type="scientific">Paenalcaligenes hermetiae</name>
    <dbReference type="NCBI Taxonomy" id="1157987"/>
    <lineage>
        <taxon>Bacteria</taxon>
        <taxon>Pseudomonadati</taxon>
        <taxon>Pseudomonadota</taxon>
        <taxon>Betaproteobacteria</taxon>
        <taxon>Burkholderiales</taxon>
        <taxon>Alcaligenaceae</taxon>
        <taxon>Paenalcaligenes</taxon>
    </lineage>
</organism>
<dbReference type="PANTHER" id="PTHR12227">
    <property type="entry name" value="GLYCERATE KINASE"/>
    <property type="match status" value="1"/>
</dbReference>
<keyword evidence="4" id="KW-1185">Reference proteome</keyword>
<feature type="domain" description="MOFRL" evidence="1">
    <location>
        <begin position="312"/>
        <end position="416"/>
    </location>
</feature>
<dbReference type="SUPFAM" id="SSF82544">
    <property type="entry name" value="GckA/TtuD-like"/>
    <property type="match status" value="1"/>
</dbReference>
<name>A0ABP9M254_9BURK</name>
<dbReference type="Gene3D" id="3.40.1480.10">
    <property type="entry name" value="MOFRL domain"/>
    <property type="match status" value="1"/>
</dbReference>
<evidence type="ECO:0000313" key="3">
    <source>
        <dbReference type="EMBL" id="GAA5089535.1"/>
    </source>
</evidence>
<dbReference type="GO" id="GO:0016301">
    <property type="term" value="F:kinase activity"/>
    <property type="evidence" value="ECO:0007669"/>
    <property type="project" value="UniProtKB-KW"/>
</dbReference>
<comment type="caution">
    <text evidence="3">The sequence shown here is derived from an EMBL/GenBank/DDBJ whole genome shotgun (WGS) entry which is preliminary data.</text>
</comment>
<dbReference type="InterPro" id="IPR037035">
    <property type="entry name" value="GK-like_C_sf"/>
</dbReference>
<dbReference type="InterPro" id="IPR007835">
    <property type="entry name" value="MOFRL"/>
</dbReference>
<keyword evidence="3" id="KW-0808">Transferase</keyword>
<dbReference type="InterPro" id="IPR039760">
    <property type="entry name" value="MOFRL_protein"/>
</dbReference>
<dbReference type="InterPro" id="IPR025286">
    <property type="entry name" value="MOFRL_assoc_dom"/>
</dbReference>
<evidence type="ECO:0000313" key="4">
    <source>
        <dbReference type="Proteomes" id="UP001500227"/>
    </source>
</evidence>
<feature type="domain" description="MOFRL-associated" evidence="2">
    <location>
        <begin position="9"/>
        <end position="230"/>
    </location>
</feature>
<gene>
    <name evidence="3" type="ORF">GCM10023337_12560</name>
</gene>
<dbReference type="Gene3D" id="3.40.50.10180">
    <property type="entry name" value="Glycerate kinase, MOFRL-like N-terminal domain"/>
    <property type="match status" value="1"/>
</dbReference>
<dbReference type="Pfam" id="PF13660">
    <property type="entry name" value="DUF4147"/>
    <property type="match status" value="1"/>
</dbReference>
<reference evidence="4" key="1">
    <citation type="journal article" date="2019" name="Int. J. Syst. Evol. Microbiol.">
        <title>The Global Catalogue of Microorganisms (GCM) 10K type strain sequencing project: providing services to taxonomists for standard genome sequencing and annotation.</title>
        <authorList>
            <consortium name="The Broad Institute Genomics Platform"/>
            <consortium name="The Broad Institute Genome Sequencing Center for Infectious Disease"/>
            <person name="Wu L."/>
            <person name="Ma J."/>
        </authorList>
    </citation>
    <scope>NUCLEOTIDE SEQUENCE [LARGE SCALE GENOMIC DNA]</scope>
    <source>
        <strain evidence="4">JCM 18423</strain>
    </source>
</reference>
<sequence length="424" mass="44474">MTANHITLLRAGFSAAVQAAQAKYALPPYLPTPPSGRTIVIGMGKAGAAMAQAVENAWQGDKSQLSGVVVVPYGSTLPTQRIRLIEAAHPVPDHNSVQASQQIHQAVHALSADDLVICLISGGGSSLLSLPATGLTLEAKQQLSQQLLHSGASIDEINIVRKHLSAIKGGRLAAACYPARVVNLIISDVPGDDPSHIASGPTVADPSSAQAALQILQHYAIALSPTIQHGLQSCAWESIKADDPRLARVQTHVIATPHTALQAAATLYQEQGYTPLVLGDTIEGEAKEVAKVMAAIVKYCQKHGQPAAAPAVLLSGGETTVQVKGNGCGGRNVEFLLALLITLKDQFPYAALAADTDGVDGAAPVAGAFITDQSWNKALALGLDPMDYLQRQDAHQFFQRLDQQLITGPTQTNVNDFRAILLPA</sequence>
<dbReference type="EMBL" id="BAABKD010000009">
    <property type="protein sequence ID" value="GAA5089535.1"/>
    <property type="molecule type" value="Genomic_DNA"/>
</dbReference>
<keyword evidence="3" id="KW-0418">Kinase</keyword>
<dbReference type="InterPro" id="IPR038614">
    <property type="entry name" value="GK_N_sf"/>
</dbReference>
<dbReference type="Proteomes" id="UP001500227">
    <property type="component" value="Unassembled WGS sequence"/>
</dbReference>
<dbReference type="PANTHER" id="PTHR12227:SF0">
    <property type="entry name" value="GLYCERATE KINASE"/>
    <property type="match status" value="1"/>
</dbReference>